<sequence>MQTDKRLPSLGETLFVLIGFGLIMTTFILKFDISIHLALLTTWFLIILVGLKIGYNYKEMQQGLLNGVSDGLEAVLVLLSVGALIGTWISGGVVPSIIYYGLAIIDPNIFLMAAFIICTVTSIATGTSFGSAGTAGIAMMAIGASFGFPLPLVAGAVISGCYVGDKLSPLSDTTVMTASLSKVDLIEHIKSMLTVSLPAWLIAAVLFLVTGFFFNGNGDLSAATSTMASLNEYFSISWYMLIPAIVVIGLLAFKMPSIPVILFGAFLGTIWAYLFQGATFLQAFNVMYAGNTIESGVAFIDNLLNRGGIVFMLDVIALIIFALGVGGLMERIGVLRAIGNYLAKWANNPGKTTVSTLLAGFLGNLFGGAYVSIITASKITGDNYDRQHIDRRVLSRNTEAGGTVTTPMVPWSDGGVFMAAALGVSTMSYLPFLWFNILVLLISVIYGFTNKFIWYTEPDESSSENIEGLEELNRTKEQRTPVGSYSK</sequence>
<keyword evidence="6 10" id="KW-1133">Transmembrane helix</keyword>
<feature type="transmembrane region" description="Helical" evidence="10">
    <location>
        <begin position="36"/>
        <end position="55"/>
    </location>
</feature>
<evidence type="ECO:0000256" key="10">
    <source>
        <dbReference type="SAM" id="Phobius"/>
    </source>
</evidence>
<feature type="transmembrane region" description="Helical" evidence="10">
    <location>
        <begin position="75"/>
        <end position="102"/>
    </location>
</feature>
<evidence type="ECO:0000313" key="12">
    <source>
        <dbReference type="EMBL" id="MBD7909065.1"/>
    </source>
</evidence>
<dbReference type="EMBL" id="JACSQY010000009">
    <property type="protein sequence ID" value="MBD7909065.1"/>
    <property type="molecule type" value="Genomic_DNA"/>
</dbReference>
<feature type="transmembrane region" description="Helical" evidence="10">
    <location>
        <begin position="260"/>
        <end position="288"/>
    </location>
</feature>
<protein>
    <submittedName>
        <fullName evidence="12">Na+/H+ antiporter NhaC</fullName>
    </submittedName>
</protein>
<feature type="transmembrane region" description="Helical" evidence="10">
    <location>
        <begin position="12"/>
        <end position="29"/>
    </location>
</feature>
<evidence type="ECO:0000256" key="3">
    <source>
        <dbReference type="ARBA" id="ARBA00022449"/>
    </source>
</evidence>
<dbReference type="Pfam" id="PF03553">
    <property type="entry name" value="Na_H_antiporter"/>
    <property type="match status" value="1"/>
</dbReference>
<evidence type="ECO:0000259" key="11">
    <source>
        <dbReference type="Pfam" id="PF03553"/>
    </source>
</evidence>
<evidence type="ECO:0000256" key="6">
    <source>
        <dbReference type="ARBA" id="ARBA00022989"/>
    </source>
</evidence>
<feature type="transmembrane region" description="Helical" evidence="10">
    <location>
        <begin position="109"/>
        <end position="129"/>
    </location>
</feature>
<dbReference type="PANTHER" id="PTHR33451:SF3">
    <property type="entry name" value="MALATE-2H(+)_NA(+)-LACTATE ANTIPORTER"/>
    <property type="match status" value="1"/>
</dbReference>
<dbReference type="InterPro" id="IPR052180">
    <property type="entry name" value="NhaC_Na-H+_Antiporter"/>
</dbReference>
<comment type="caution">
    <text evidence="12">The sequence shown here is derived from an EMBL/GenBank/DDBJ whole genome shotgun (WGS) entry which is preliminary data.</text>
</comment>
<feature type="domain" description="Na+/H+ antiporter NhaC-like C-terminal" evidence="11">
    <location>
        <begin position="160"/>
        <end position="450"/>
    </location>
</feature>
<evidence type="ECO:0000313" key="13">
    <source>
        <dbReference type="Proteomes" id="UP000659496"/>
    </source>
</evidence>
<evidence type="ECO:0000256" key="7">
    <source>
        <dbReference type="ARBA" id="ARBA00023136"/>
    </source>
</evidence>
<keyword evidence="7 10" id="KW-0472">Membrane</keyword>
<reference evidence="12 13" key="1">
    <citation type="submission" date="2020-08" db="EMBL/GenBank/DDBJ databases">
        <title>A Genomic Blueprint of the Chicken Gut Microbiome.</title>
        <authorList>
            <person name="Gilroy R."/>
            <person name="Ravi A."/>
            <person name="Getino M."/>
            <person name="Pursley I."/>
            <person name="Horton D.L."/>
            <person name="Alikhan N.-F."/>
            <person name="Baker D."/>
            <person name="Gharbi K."/>
            <person name="Hall N."/>
            <person name="Watson M."/>
            <person name="Adriaenssens E.M."/>
            <person name="Foster-Nyarko E."/>
            <person name="Jarju S."/>
            <person name="Secka A."/>
            <person name="Antonio M."/>
            <person name="Oren A."/>
            <person name="Chaudhuri R."/>
            <person name="La Ragione R.M."/>
            <person name="Hildebrand F."/>
            <person name="Pallen M.J."/>
        </authorList>
    </citation>
    <scope>NUCLEOTIDE SEQUENCE [LARGE SCALE GENOMIC DNA]</scope>
    <source>
        <strain evidence="12 13">Sa3CUA8</strain>
    </source>
</reference>
<evidence type="ECO:0000256" key="9">
    <source>
        <dbReference type="SAM" id="MobiDB-lite"/>
    </source>
</evidence>
<comment type="similarity">
    <text evidence="8">Belongs to the NhaC Na(+)/H(+) (TC 2.A.35) antiporter family.</text>
</comment>
<keyword evidence="2" id="KW-0813">Transport</keyword>
<proteinExistence type="inferred from homology"/>
<evidence type="ECO:0000256" key="1">
    <source>
        <dbReference type="ARBA" id="ARBA00004651"/>
    </source>
</evidence>
<dbReference type="Proteomes" id="UP000659496">
    <property type="component" value="Unassembled WGS sequence"/>
</dbReference>
<dbReference type="InterPro" id="IPR004770">
    <property type="entry name" value="Na/H_antiport_NhaC"/>
</dbReference>
<keyword evidence="13" id="KW-1185">Reference proteome</keyword>
<keyword evidence="5 10" id="KW-0812">Transmembrane</keyword>
<evidence type="ECO:0000256" key="5">
    <source>
        <dbReference type="ARBA" id="ARBA00022692"/>
    </source>
</evidence>
<keyword evidence="4" id="KW-1003">Cell membrane</keyword>
<evidence type="ECO:0000256" key="4">
    <source>
        <dbReference type="ARBA" id="ARBA00022475"/>
    </source>
</evidence>
<keyword evidence="3" id="KW-0050">Antiport</keyword>
<organism evidence="12 13">
    <name type="scientific">Sporosarcina gallistercoris</name>
    <dbReference type="NCBI Taxonomy" id="2762245"/>
    <lineage>
        <taxon>Bacteria</taxon>
        <taxon>Bacillati</taxon>
        <taxon>Bacillota</taxon>
        <taxon>Bacilli</taxon>
        <taxon>Bacillales</taxon>
        <taxon>Caryophanaceae</taxon>
        <taxon>Sporosarcina</taxon>
    </lineage>
</organism>
<name>A0ABR8PLK7_9BACL</name>
<feature type="transmembrane region" description="Helical" evidence="10">
    <location>
        <begin position="234"/>
        <end position="253"/>
    </location>
</feature>
<feature type="transmembrane region" description="Helical" evidence="10">
    <location>
        <begin position="308"/>
        <end position="329"/>
    </location>
</feature>
<feature type="transmembrane region" description="Helical" evidence="10">
    <location>
        <begin position="192"/>
        <end position="214"/>
    </location>
</feature>
<comment type="subcellular location">
    <subcellularLocation>
        <location evidence="1">Cell membrane</location>
        <topology evidence="1">Multi-pass membrane protein</topology>
    </subcellularLocation>
</comment>
<dbReference type="RefSeq" id="WP_191690830.1">
    <property type="nucleotide sequence ID" value="NZ_JACSQY010000009.1"/>
</dbReference>
<evidence type="ECO:0000256" key="8">
    <source>
        <dbReference type="ARBA" id="ARBA00038435"/>
    </source>
</evidence>
<evidence type="ECO:0000256" key="2">
    <source>
        <dbReference type="ARBA" id="ARBA00022448"/>
    </source>
</evidence>
<gene>
    <name evidence="12" type="primary">nhaC</name>
    <name evidence="12" type="ORF">H9659_12085</name>
</gene>
<feature type="region of interest" description="Disordered" evidence="9">
    <location>
        <begin position="465"/>
        <end position="487"/>
    </location>
</feature>
<dbReference type="PANTHER" id="PTHR33451">
    <property type="entry name" value="MALATE-2H(+)/NA(+)-LACTATE ANTIPORTER"/>
    <property type="match status" value="1"/>
</dbReference>
<dbReference type="InterPro" id="IPR018461">
    <property type="entry name" value="Na/H_Antiport_NhaC-like_C"/>
</dbReference>
<dbReference type="NCBIfam" id="TIGR00931">
    <property type="entry name" value="antiport_nhaC"/>
    <property type="match status" value="1"/>
</dbReference>
<accession>A0ABR8PLK7</accession>
<feature type="transmembrane region" description="Helical" evidence="10">
    <location>
        <begin position="428"/>
        <end position="448"/>
    </location>
</feature>